<evidence type="ECO:0000313" key="3">
    <source>
        <dbReference type="EMBL" id="MRX23507.1"/>
    </source>
</evidence>
<dbReference type="Proteomes" id="UP000439022">
    <property type="component" value="Unassembled WGS sequence"/>
</dbReference>
<evidence type="ECO:0000313" key="4">
    <source>
        <dbReference type="Proteomes" id="UP000439022"/>
    </source>
</evidence>
<keyword evidence="2" id="KW-0812">Transmembrane</keyword>
<keyword evidence="2" id="KW-0472">Membrane</keyword>
<accession>A0A6A8GMK0</accession>
<proteinExistence type="predicted"/>
<sequence length="262" mass="28278">MAGERAQPKEDSEPPRASTRPMSFGTILERARKRIRSDPVLVLPFVIAGFVVGLADGIRTWDSIPVSRPEWVGKTFSVQYSFFPSGPARTVRELSAFVDLEIPYVLGAITLEFLVFIAVGLAGWVTISRSIEAEQRLGSLSRYLAVFFVLGSVPVLLGPTSVTLSSLPLALLGLVVVSFVSVRGFLFPGFLVRGDGVFGAVKHSFQASTGAFWPLLSLVVLFGLGYWVLAQVPLVGGFLSTTLVAPIHSVSLAVVLERRSSR</sequence>
<feature type="region of interest" description="Disordered" evidence="1">
    <location>
        <begin position="1"/>
        <end position="21"/>
    </location>
</feature>
<name>A0A6A8GMK0_9EURY</name>
<feature type="transmembrane region" description="Helical" evidence="2">
    <location>
        <begin position="211"/>
        <end position="229"/>
    </location>
</feature>
<reference evidence="3 4" key="1">
    <citation type="submission" date="2019-11" db="EMBL/GenBank/DDBJ databases">
        <title>Whole genome sequence of Haloferax sp. MBLA0076.</title>
        <authorList>
            <person name="Seo M.-J."/>
            <person name="Cho E.-S."/>
        </authorList>
    </citation>
    <scope>NUCLEOTIDE SEQUENCE [LARGE SCALE GENOMIC DNA]</scope>
    <source>
        <strain evidence="3 4">MBLA0076</strain>
    </source>
</reference>
<feature type="transmembrane region" description="Helical" evidence="2">
    <location>
        <begin position="169"/>
        <end position="191"/>
    </location>
</feature>
<dbReference type="AlphaFoldDB" id="A0A6A8GMK0"/>
<evidence type="ECO:0000256" key="2">
    <source>
        <dbReference type="SAM" id="Phobius"/>
    </source>
</evidence>
<feature type="transmembrane region" description="Helical" evidence="2">
    <location>
        <begin position="139"/>
        <end position="157"/>
    </location>
</feature>
<evidence type="ECO:0000256" key="1">
    <source>
        <dbReference type="SAM" id="MobiDB-lite"/>
    </source>
</evidence>
<keyword evidence="4" id="KW-1185">Reference proteome</keyword>
<feature type="transmembrane region" description="Helical" evidence="2">
    <location>
        <begin position="104"/>
        <end position="127"/>
    </location>
</feature>
<organism evidence="3 4">
    <name type="scientific">Haloferax litoreum</name>
    <dbReference type="NCBI Taxonomy" id="2666140"/>
    <lineage>
        <taxon>Archaea</taxon>
        <taxon>Methanobacteriati</taxon>
        <taxon>Methanobacteriota</taxon>
        <taxon>Stenosarchaea group</taxon>
        <taxon>Halobacteria</taxon>
        <taxon>Halobacteriales</taxon>
        <taxon>Haloferacaceae</taxon>
        <taxon>Haloferax</taxon>
    </lineage>
</organism>
<evidence type="ECO:0008006" key="5">
    <source>
        <dbReference type="Google" id="ProtNLM"/>
    </source>
</evidence>
<keyword evidence="2" id="KW-1133">Transmembrane helix</keyword>
<protein>
    <recommendedName>
        <fullName evidence="5">DUF4013 domain-containing protein</fullName>
    </recommendedName>
</protein>
<feature type="transmembrane region" description="Helical" evidence="2">
    <location>
        <begin position="40"/>
        <end position="61"/>
    </location>
</feature>
<comment type="caution">
    <text evidence="3">The sequence shown here is derived from an EMBL/GenBank/DDBJ whole genome shotgun (WGS) entry which is preliminary data.</text>
</comment>
<dbReference type="EMBL" id="WKJO01000002">
    <property type="protein sequence ID" value="MRX23507.1"/>
    <property type="molecule type" value="Genomic_DNA"/>
</dbReference>
<gene>
    <name evidence="3" type="ORF">GJR96_16275</name>
</gene>
<dbReference type="RefSeq" id="WP_154326376.1">
    <property type="nucleotide sequence ID" value="NZ_WKJO01000002.1"/>
</dbReference>
<feature type="compositionally biased region" description="Basic and acidic residues" evidence="1">
    <location>
        <begin position="1"/>
        <end position="14"/>
    </location>
</feature>
<feature type="transmembrane region" description="Helical" evidence="2">
    <location>
        <begin position="235"/>
        <end position="256"/>
    </location>
</feature>